<evidence type="ECO:0000256" key="3">
    <source>
        <dbReference type="ARBA" id="ARBA00022989"/>
    </source>
</evidence>
<feature type="transmembrane region" description="Helical" evidence="6">
    <location>
        <begin position="37"/>
        <end position="60"/>
    </location>
</feature>
<feature type="region of interest" description="Disordered" evidence="5">
    <location>
        <begin position="1"/>
        <end position="25"/>
    </location>
</feature>
<keyword evidence="4 6" id="KW-0472">Membrane</keyword>
<dbReference type="PANTHER" id="PTHR30168:SF0">
    <property type="entry name" value="INNER MEMBRANE PROTEIN"/>
    <property type="match status" value="1"/>
</dbReference>
<comment type="caution">
    <text evidence="7">The sequence shown here is derived from an EMBL/GenBank/DDBJ whole genome shotgun (WGS) entry which is preliminary data.</text>
</comment>
<dbReference type="PANTHER" id="PTHR30168">
    <property type="entry name" value="PUTATIVE MEMBRANE PROTEIN YPFJ"/>
    <property type="match status" value="1"/>
</dbReference>
<evidence type="ECO:0000256" key="4">
    <source>
        <dbReference type="ARBA" id="ARBA00023136"/>
    </source>
</evidence>
<reference evidence="7 8" key="1">
    <citation type="journal article" date="2014" name="Int. J. Syst. Evol. Microbiol.">
        <title>Complete genome sequence of Corynebacterium casei LMG S-19264T (=DSM 44701T), isolated from a smear-ripened cheese.</title>
        <authorList>
            <consortium name="US DOE Joint Genome Institute (JGI-PGF)"/>
            <person name="Walter F."/>
            <person name="Albersmeier A."/>
            <person name="Kalinowski J."/>
            <person name="Ruckert C."/>
        </authorList>
    </citation>
    <scope>NUCLEOTIDE SEQUENCE [LARGE SCALE GENOMIC DNA]</scope>
    <source>
        <strain evidence="7 8">CECT 8670</strain>
    </source>
</reference>
<evidence type="ECO:0000256" key="5">
    <source>
        <dbReference type="SAM" id="MobiDB-lite"/>
    </source>
</evidence>
<gene>
    <name evidence="7" type="ORF">QWY81_05420</name>
</gene>
<dbReference type="Proteomes" id="UP001228636">
    <property type="component" value="Unassembled WGS sequence"/>
</dbReference>
<evidence type="ECO:0000256" key="6">
    <source>
        <dbReference type="SAM" id="Phobius"/>
    </source>
</evidence>
<keyword evidence="2 6" id="KW-0812">Transmembrane</keyword>
<dbReference type="AlphaFoldDB" id="A0AAJ1VFS2"/>
<evidence type="ECO:0000256" key="2">
    <source>
        <dbReference type="ARBA" id="ARBA00022692"/>
    </source>
</evidence>
<comment type="subcellular location">
    <subcellularLocation>
        <location evidence="1">Membrane</location>
        <topology evidence="1">Single-pass membrane protein</topology>
    </subcellularLocation>
</comment>
<dbReference type="Pfam" id="PF04228">
    <property type="entry name" value="Zn_peptidase"/>
    <property type="match status" value="1"/>
</dbReference>
<name>A0AAJ1VFS2_9FLAO</name>
<dbReference type="EMBL" id="JAUFQH010000004">
    <property type="protein sequence ID" value="MDN3618896.1"/>
    <property type="molecule type" value="Genomic_DNA"/>
</dbReference>
<accession>A0AAJ1VFS2</accession>
<organism evidence="7 8">
    <name type="scientific">Polaribacter sejongensis</name>
    <dbReference type="NCBI Taxonomy" id="985043"/>
    <lineage>
        <taxon>Bacteria</taxon>
        <taxon>Pseudomonadati</taxon>
        <taxon>Bacteroidota</taxon>
        <taxon>Flavobacteriia</taxon>
        <taxon>Flavobacteriales</taxon>
        <taxon>Flavobacteriaceae</taxon>
    </lineage>
</organism>
<protein>
    <submittedName>
        <fullName evidence="7">Neutral zinc metallopeptidase</fullName>
    </submittedName>
</protein>
<evidence type="ECO:0000313" key="7">
    <source>
        <dbReference type="EMBL" id="MDN3618896.1"/>
    </source>
</evidence>
<dbReference type="GO" id="GO:0016020">
    <property type="term" value="C:membrane"/>
    <property type="evidence" value="ECO:0007669"/>
    <property type="project" value="UniProtKB-SubCell"/>
</dbReference>
<evidence type="ECO:0000256" key="1">
    <source>
        <dbReference type="ARBA" id="ARBA00004167"/>
    </source>
</evidence>
<keyword evidence="3 6" id="KW-1133">Transmembrane helix</keyword>
<sequence length="298" mass="32538">MKWKGNRKSSNVEDRRGASSGGSSGGLGSLSPMIIGLLLKLVTSKKGLIIVGIVLAVMYFTGNNPLNFITGNTGNQIESSTTYKGTAKENELAEFSNQVLRSTEDVWNTIIPNYREPTLVLFTGSVNSACGSASSATGPFYCPGDEKLYIDLSFFEEMERNLNAPGDFAQAYVIAHEVGHHIQTITGISKKVQALRDKVSQTEYNKYSVMLELQADFYAGVWAHHSQKDNLILDDNDLEEALNAANAIGDDRLQKQSTGRVVPDSFTHGTSAQRMRWFKKGFDTGDVNQGDTFSASSL</sequence>
<evidence type="ECO:0000313" key="8">
    <source>
        <dbReference type="Proteomes" id="UP001228636"/>
    </source>
</evidence>
<dbReference type="RefSeq" id="WP_261973554.1">
    <property type="nucleotide sequence ID" value="NZ_CP103460.1"/>
</dbReference>
<dbReference type="InterPro" id="IPR007343">
    <property type="entry name" value="Uncharacterised_pept_Zn_put"/>
</dbReference>
<proteinExistence type="predicted"/>